<dbReference type="Proteomes" id="UP000193240">
    <property type="component" value="Unassembled WGS sequence"/>
</dbReference>
<sequence>MGLASKMAAANAASGYPPQGGAPQGGAPQGGQGGYPGQQQYQAYPGQQGAAPPGQVSSSF</sequence>
<dbReference type="AlphaFoldDB" id="A0A1Y2LLW5"/>
<accession>A0A1Y2LLW5</accession>
<feature type="compositionally biased region" description="Gly residues" evidence="1">
    <location>
        <begin position="22"/>
        <end position="36"/>
    </location>
</feature>
<feature type="compositionally biased region" description="Low complexity" evidence="1">
    <location>
        <begin position="37"/>
        <end position="60"/>
    </location>
</feature>
<organism evidence="2 3">
    <name type="scientific">Epicoccum nigrum</name>
    <name type="common">Soil fungus</name>
    <name type="synonym">Epicoccum purpurascens</name>
    <dbReference type="NCBI Taxonomy" id="105696"/>
    <lineage>
        <taxon>Eukaryota</taxon>
        <taxon>Fungi</taxon>
        <taxon>Dikarya</taxon>
        <taxon>Ascomycota</taxon>
        <taxon>Pezizomycotina</taxon>
        <taxon>Dothideomycetes</taxon>
        <taxon>Pleosporomycetidae</taxon>
        <taxon>Pleosporales</taxon>
        <taxon>Pleosporineae</taxon>
        <taxon>Didymellaceae</taxon>
        <taxon>Epicoccum</taxon>
    </lineage>
</organism>
<protein>
    <submittedName>
        <fullName evidence="2">Uncharacterized protein</fullName>
    </submittedName>
</protein>
<dbReference type="EMBL" id="KZ107856">
    <property type="protein sequence ID" value="OSS44710.1"/>
    <property type="molecule type" value="Genomic_DNA"/>
</dbReference>
<evidence type="ECO:0000256" key="1">
    <source>
        <dbReference type="SAM" id="MobiDB-lite"/>
    </source>
</evidence>
<gene>
    <name evidence="2" type="ORF">B5807_10482</name>
</gene>
<keyword evidence="3" id="KW-1185">Reference proteome</keyword>
<proteinExistence type="predicted"/>
<evidence type="ECO:0000313" key="2">
    <source>
        <dbReference type="EMBL" id="OSS44710.1"/>
    </source>
</evidence>
<name>A0A1Y2LLW5_EPING</name>
<reference evidence="2 3" key="1">
    <citation type="journal article" date="2017" name="Genome Announc.">
        <title>Genome sequence of the saprophytic ascomycete Epicoccum nigrum ICMP 19927 strain isolated from New Zealand.</title>
        <authorList>
            <person name="Fokin M."/>
            <person name="Fleetwood D."/>
            <person name="Weir B.S."/>
            <person name="Villas-Boas S.G."/>
        </authorList>
    </citation>
    <scope>NUCLEOTIDE SEQUENCE [LARGE SCALE GENOMIC DNA]</scope>
    <source>
        <strain evidence="2 3">ICMP 19927</strain>
    </source>
</reference>
<dbReference type="InParanoid" id="A0A1Y2LLW5"/>
<evidence type="ECO:0000313" key="3">
    <source>
        <dbReference type="Proteomes" id="UP000193240"/>
    </source>
</evidence>
<feature type="region of interest" description="Disordered" evidence="1">
    <location>
        <begin position="1"/>
        <end position="60"/>
    </location>
</feature>
<feature type="compositionally biased region" description="Low complexity" evidence="1">
    <location>
        <begin position="8"/>
        <end position="21"/>
    </location>
</feature>